<keyword evidence="3" id="KW-1185">Reference proteome</keyword>
<proteinExistence type="predicted"/>
<evidence type="ECO:0000256" key="1">
    <source>
        <dbReference type="SAM" id="SignalP"/>
    </source>
</evidence>
<evidence type="ECO:0000313" key="2">
    <source>
        <dbReference type="EMBL" id="USW47254.1"/>
    </source>
</evidence>
<dbReference type="Proteomes" id="UP001056384">
    <property type="component" value="Chromosome 1"/>
</dbReference>
<name>A0A9Q9ACY0_9PEZI</name>
<feature type="chain" id="PRO_5040200727" evidence="1">
    <location>
        <begin position="24"/>
        <end position="147"/>
    </location>
</feature>
<reference evidence="2" key="1">
    <citation type="submission" date="2022-06" db="EMBL/GenBank/DDBJ databases">
        <title>Complete genome sequences of two strains of the flax pathogen Septoria linicola.</title>
        <authorList>
            <person name="Lapalu N."/>
            <person name="Simon A."/>
            <person name="Demenou B."/>
            <person name="Paumier D."/>
            <person name="Guillot M.-P."/>
            <person name="Gout L."/>
            <person name="Valade R."/>
        </authorList>
    </citation>
    <scope>NUCLEOTIDE SEQUENCE</scope>
    <source>
        <strain evidence="2">SE15195</strain>
    </source>
</reference>
<gene>
    <name evidence="2" type="ORF">Slin15195_G005730</name>
</gene>
<sequence length="147" mass="16389">MTPSLLAIFILITVLTLTPPSWACQPMKPGECQIRLDGLARESGFSNWGLLTIYNDACEVLGSVSKPKQGMSITSQLPYTVELRRLSTTYWRKGSMFYDYADEKLKGFPACDFVEDKGAGDELDKAEGLPAVLGWNQCYSNFRCSQK</sequence>
<evidence type="ECO:0000313" key="3">
    <source>
        <dbReference type="Proteomes" id="UP001056384"/>
    </source>
</evidence>
<accession>A0A9Q9ACY0</accession>
<dbReference type="EMBL" id="CP099418">
    <property type="protein sequence ID" value="USW47254.1"/>
    <property type="molecule type" value="Genomic_DNA"/>
</dbReference>
<dbReference type="AlphaFoldDB" id="A0A9Q9ACY0"/>
<protein>
    <submittedName>
        <fullName evidence="2">Uncharacterized protein</fullName>
    </submittedName>
</protein>
<organism evidence="2 3">
    <name type="scientific">Septoria linicola</name>
    <dbReference type="NCBI Taxonomy" id="215465"/>
    <lineage>
        <taxon>Eukaryota</taxon>
        <taxon>Fungi</taxon>
        <taxon>Dikarya</taxon>
        <taxon>Ascomycota</taxon>
        <taxon>Pezizomycotina</taxon>
        <taxon>Dothideomycetes</taxon>
        <taxon>Dothideomycetidae</taxon>
        <taxon>Mycosphaerellales</taxon>
        <taxon>Mycosphaerellaceae</taxon>
        <taxon>Septoria</taxon>
    </lineage>
</organism>
<feature type="signal peptide" evidence="1">
    <location>
        <begin position="1"/>
        <end position="23"/>
    </location>
</feature>
<keyword evidence="1" id="KW-0732">Signal</keyword>